<dbReference type="AlphaFoldDB" id="A0A1C4WHI2"/>
<sequence length="215" mass="23252">MLAGMEGRDGMRAADTDREATAERLRVALEEGRLDLHEYDERLQQTYGAKTYAELDTVLADLPGPASVQRSALAPVGTDTAPSPPAPVGPDAATVPGREPMPGQPATGVPVGGEPVAGVPTGAVSGRWLAEVWGPWLRAAAVLTAIWAISSVGSRDLLFYWPVWALGPWGALLLFRSASGFASGAPRRDVDHWDRRRAARAVRRGERRERRRRDR</sequence>
<evidence type="ECO:0000259" key="2">
    <source>
        <dbReference type="Pfam" id="PF08044"/>
    </source>
</evidence>
<dbReference type="EMBL" id="FMCU01000003">
    <property type="protein sequence ID" value="SCE95609.1"/>
    <property type="molecule type" value="Genomic_DNA"/>
</dbReference>
<feature type="region of interest" description="Disordered" evidence="1">
    <location>
        <begin position="75"/>
        <end position="107"/>
    </location>
</feature>
<dbReference type="Pfam" id="PF08044">
    <property type="entry name" value="DUF1707"/>
    <property type="match status" value="1"/>
</dbReference>
<accession>A0A1C4WHI2</accession>
<dbReference type="Proteomes" id="UP000198797">
    <property type="component" value="Unassembled WGS sequence"/>
</dbReference>
<evidence type="ECO:0000313" key="4">
    <source>
        <dbReference type="Proteomes" id="UP000198797"/>
    </source>
</evidence>
<reference evidence="4" key="1">
    <citation type="submission" date="2016-06" db="EMBL/GenBank/DDBJ databases">
        <authorList>
            <person name="Varghese N."/>
            <person name="Submissions Spin"/>
        </authorList>
    </citation>
    <scope>NUCLEOTIDE SEQUENCE [LARGE SCALE GENOMIC DNA]</scope>
    <source>
        <strain evidence="4">DSM 44100</strain>
    </source>
</reference>
<organism evidence="3 4">
    <name type="scientific">Micromonospora matsumotoense</name>
    <dbReference type="NCBI Taxonomy" id="121616"/>
    <lineage>
        <taxon>Bacteria</taxon>
        <taxon>Bacillati</taxon>
        <taxon>Actinomycetota</taxon>
        <taxon>Actinomycetes</taxon>
        <taxon>Micromonosporales</taxon>
        <taxon>Micromonosporaceae</taxon>
        <taxon>Micromonospora</taxon>
    </lineage>
</organism>
<keyword evidence="4" id="KW-1185">Reference proteome</keyword>
<dbReference type="PANTHER" id="PTHR40763">
    <property type="entry name" value="MEMBRANE PROTEIN-RELATED"/>
    <property type="match status" value="1"/>
</dbReference>
<dbReference type="STRING" id="121616.GA0070216_103352"/>
<feature type="domain" description="DUF1707" evidence="2">
    <location>
        <begin position="11"/>
        <end position="63"/>
    </location>
</feature>
<dbReference type="PANTHER" id="PTHR40763:SF4">
    <property type="entry name" value="DUF1707 DOMAIN-CONTAINING PROTEIN"/>
    <property type="match status" value="1"/>
</dbReference>
<evidence type="ECO:0000256" key="1">
    <source>
        <dbReference type="SAM" id="MobiDB-lite"/>
    </source>
</evidence>
<proteinExistence type="predicted"/>
<dbReference type="InterPro" id="IPR012551">
    <property type="entry name" value="DUF1707_SHOCT-like"/>
</dbReference>
<name>A0A1C4WHI2_9ACTN</name>
<protein>
    <recommendedName>
        <fullName evidence="2">DUF1707 domain-containing protein</fullName>
    </recommendedName>
</protein>
<evidence type="ECO:0000313" key="3">
    <source>
        <dbReference type="EMBL" id="SCE95609.1"/>
    </source>
</evidence>
<gene>
    <name evidence="3" type="ORF">GA0070216_103352</name>
</gene>